<keyword evidence="4" id="KW-1185">Reference proteome</keyword>
<dbReference type="OrthoDB" id="9810918at2"/>
<dbReference type="EMBL" id="FZNY01000001">
    <property type="protein sequence ID" value="SNR36291.1"/>
    <property type="molecule type" value="Genomic_DNA"/>
</dbReference>
<keyword evidence="1" id="KW-1133">Transmembrane helix</keyword>
<dbReference type="Gene3D" id="3.10.310.50">
    <property type="match status" value="1"/>
</dbReference>
<dbReference type="RefSeq" id="WP_089369536.1">
    <property type="nucleotide sequence ID" value="NZ_BMEP01000002.1"/>
</dbReference>
<name>A0A238VQ31_9FLAO</name>
<proteinExistence type="predicted"/>
<organism evidence="3 4">
    <name type="scientific">Dokdonia pacifica</name>
    <dbReference type="NCBI Taxonomy" id="1627892"/>
    <lineage>
        <taxon>Bacteria</taxon>
        <taxon>Pseudomonadati</taxon>
        <taxon>Bacteroidota</taxon>
        <taxon>Flavobacteriia</taxon>
        <taxon>Flavobacteriales</taxon>
        <taxon>Flavobacteriaceae</taxon>
        <taxon>Dokdonia</taxon>
    </lineage>
</organism>
<feature type="transmembrane region" description="Helical" evidence="1">
    <location>
        <begin position="191"/>
        <end position="209"/>
    </location>
</feature>
<dbReference type="PANTHER" id="PTHR30373">
    <property type="entry name" value="UPF0603 PROTEIN YGCG"/>
    <property type="match status" value="1"/>
</dbReference>
<keyword evidence="1" id="KW-0812">Transmembrane</keyword>
<accession>A0A238VQ31</accession>
<sequence length="279" mass="29869">MIDTLATYKGVHIRFRESVYMIFILLFLGNGVVHAQFDIPAKPSSKTEQRAVYDYKKQLNSYQFNTLNQKLIRYSDTTSTQIVIAIIDSSNGEDLSLLGAQWGQKWGIGQADEDNGILILLAINDRKVDINTGYGIESIISDRDAERIINRTMIPAFKKGDFYGGLDAATNEMIARLEGNFTGTRKDNNSFPTGPVIAFVFFVVILIILSRKNHRGGGRGGRRRVAESLLDVIILSNMGRGTFGSGGGFGSGGSFGGGGGFGGGFGGGGFGGGGASGGW</sequence>
<gene>
    <name evidence="3" type="ORF">SAMN06265376_101165</name>
</gene>
<dbReference type="Proteomes" id="UP000198379">
    <property type="component" value="Unassembled WGS sequence"/>
</dbReference>
<keyword evidence="1" id="KW-0472">Membrane</keyword>
<dbReference type="Pfam" id="PF04536">
    <property type="entry name" value="TPM_phosphatase"/>
    <property type="match status" value="1"/>
</dbReference>
<dbReference type="AlphaFoldDB" id="A0A238VQ31"/>
<evidence type="ECO:0000256" key="1">
    <source>
        <dbReference type="SAM" id="Phobius"/>
    </source>
</evidence>
<evidence type="ECO:0000259" key="2">
    <source>
        <dbReference type="Pfam" id="PF04536"/>
    </source>
</evidence>
<feature type="domain" description="TPM" evidence="2">
    <location>
        <begin position="52"/>
        <end position="175"/>
    </location>
</feature>
<protein>
    <recommendedName>
        <fullName evidence="2">TPM domain-containing protein</fullName>
    </recommendedName>
</protein>
<evidence type="ECO:0000313" key="3">
    <source>
        <dbReference type="EMBL" id="SNR36291.1"/>
    </source>
</evidence>
<reference evidence="3 4" key="1">
    <citation type="submission" date="2017-06" db="EMBL/GenBank/DDBJ databases">
        <authorList>
            <person name="Kim H.J."/>
            <person name="Triplett B.A."/>
        </authorList>
    </citation>
    <scope>NUCLEOTIDE SEQUENCE [LARGE SCALE GENOMIC DNA]</scope>
    <source>
        <strain evidence="3 4">DSM 25597</strain>
    </source>
</reference>
<feature type="transmembrane region" description="Helical" evidence="1">
    <location>
        <begin position="19"/>
        <end position="37"/>
    </location>
</feature>
<evidence type="ECO:0000313" key="4">
    <source>
        <dbReference type="Proteomes" id="UP000198379"/>
    </source>
</evidence>
<dbReference type="PANTHER" id="PTHR30373:SF2">
    <property type="entry name" value="UPF0603 PROTEIN YGCG"/>
    <property type="match status" value="1"/>
</dbReference>
<dbReference type="InterPro" id="IPR007621">
    <property type="entry name" value="TPM_dom"/>
</dbReference>